<evidence type="ECO:0000256" key="12">
    <source>
        <dbReference type="SAM" id="Coils"/>
    </source>
</evidence>
<dbReference type="GO" id="GO:0046872">
    <property type="term" value="F:metal ion binding"/>
    <property type="evidence" value="ECO:0007669"/>
    <property type="project" value="UniProtKB-KW"/>
</dbReference>
<proteinExistence type="predicted"/>
<dbReference type="PANTHER" id="PTHR14074:SF16">
    <property type="entry name" value="ANTIVIRAL INNATE IMMUNE RESPONSE RECEPTOR RIG-I"/>
    <property type="match status" value="1"/>
</dbReference>
<evidence type="ECO:0000313" key="16">
    <source>
        <dbReference type="WBParaSite" id="jg22340"/>
    </source>
</evidence>
<dbReference type="Pfam" id="PF18119">
    <property type="entry name" value="RIG-I_C"/>
    <property type="match status" value="1"/>
</dbReference>
<reference evidence="16" key="1">
    <citation type="submission" date="2022-11" db="UniProtKB">
        <authorList>
            <consortium name="WormBaseParasite"/>
        </authorList>
    </citation>
    <scope>IDENTIFICATION</scope>
</reference>
<sequence length="813" mass="94030">MDKLSAVLEPQVIVDFLRQKNCHDYEPMLERVQFYLDAKQVEDAACEMLRGLPYCSDAMNSERRLHRSHFVSDLGNFRATIEAENMKQSSRLPGVPQSLNRHLLPACGIPTASLSERTCSSCKQRKKHNCLCSYRVWKDAGCNRNYSDSSSNQAQGRKIARALMLVPTVPLVDQQTVELVKYLAGEFWVDGFSGAENLTDRAGHFLTCDVCVVTPQIVINMMNSILKQEKIYFSDITMMIFDECHNCNEQHPYKILMEMLERVESSRSRRYWDIGACREHMLKMCSYLLADSIMLRVKHPSNDEFAQLIKETMIKIQQRIMPVLEKLLEFQIIPLTRKDITFPDYRYTDKYQNVVGGLRKLLQFVADSSIRLWLVRSIEHLSHYFHAIGISHLLPNHYGLVYLDLKMCVYTNSENEEDVNEFLLDSYNSVRERLYNLAKIEKTEDKEILQKLYGILHDQYSEKPESRTIIFVATRACAKSLSEHLSDYLSKCDQLPMFFNKPNQAGYMTSANQSVADGGQSGDMQRTMRDRFQRGEIKVLVVTSVADEGINIMKCNLIIKYNSVGSERTLIQRRGRARDKDSRAILLALDTGVEQQEFDNMKKEVMMLACIKDLQAHQDEALSKMILDKTEKLKALYEQKRDKLQKQREILSTRKYQLKCRVCNRKICDSTDVRSVADSFYVCVDPQIWTRSKNEIIKKPTLFLYTLEDGITLKRANVFLPSLTAKSFVMERFDTKEQMSNASVKKGGWSKIQNEYFNIHPICSKTIKDMLHALIKVSEEDHAMLERQEFISDQLLLDGMRDFQKKGSNITLL</sequence>
<dbReference type="Gene3D" id="1.20.1320.30">
    <property type="match status" value="1"/>
</dbReference>
<evidence type="ECO:0000256" key="9">
    <source>
        <dbReference type="ARBA" id="ARBA00022840"/>
    </source>
</evidence>
<evidence type="ECO:0000313" key="15">
    <source>
        <dbReference type="Proteomes" id="UP000887574"/>
    </source>
</evidence>
<dbReference type="Pfam" id="PF00271">
    <property type="entry name" value="Helicase_C"/>
    <property type="match status" value="1"/>
</dbReference>
<name>A0A915DQ37_9BILA</name>
<keyword evidence="10" id="KW-0694">RNA-binding</keyword>
<dbReference type="PROSITE" id="PS51194">
    <property type="entry name" value="HELICASE_CTER"/>
    <property type="match status" value="1"/>
</dbReference>
<keyword evidence="12" id="KW-0175">Coiled coil</keyword>
<feature type="domain" description="Helicase C-terminal" evidence="13">
    <location>
        <begin position="448"/>
        <end position="630"/>
    </location>
</feature>
<evidence type="ECO:0000256" key="4">
    <source>
        <dbReference type="ARBA" id="ARBA00022723"/>
    </source>
</evidence>
<dbReference type="WBParaSite" id="jg22340">
    <property type="protein sequence ID" value="jg22340"/>
    <property type="gene ID" value="jg22340"/>
</dbReference>
<keyword evidence="8" id="KW-0862">Zinc</keyword>
<dbReference type="GO" id="GO:0005737">
    <property type="term" value="C:cytoplasm"/>
    <property type="evidence" value="ECO:0007669"/>
    <property type="project" value="UniProtKB-SubCell"/>
</dbReference>
<dbReference type="PROSITE" id="PS51789">
    <property type="entry name" value="RLR_CTR"/>
    <property type="match status" value="1"/>
</dbReference>
<dbReference type="AlphaFoldDB" id="A0A915DQ37"/>
<dbReference type="InterPro" id="IPR051363">
    <property type="entry name" value="RLR_Helicase"/>
</dbReference>
<evidence type="ECO:0000256" key="6">
    <source>
        <dbReference type="ARBA" id="ARBA00022801"/>
    </source>
</evidence>
<keyword evidence="4" id="KW-0479">Metal-binding</keyword>
<organism evidence="15 16">
    <name type="scientific">Ditylenchus dipsaci</name>
    <dbReference type="NCBI Taxonomy" id="166011"/>
    <lineage>
        <taxon>Eukaryota</taxon>
        <taxon>Metazoa</taxon>
        <taxon>Ecdysozoa</taxon>
        <taxon>Nematoda</taxon>
        <taxon>Chromadorea</taxon>
        <taxon>Rhabditida</taxon>
        <taxon>Tylenchina</taxon>
        <taxon>Tylenchomorpha</taxon>
        <taxon>Sphaerularioidea</taxon>
        <taxon>Anguinidae</taxon>
        <taxon>Anguininae</taxon>
        <taxon>Ditylenchus</taxon>
    </lineage>
</organism>
<evidence type="ECO:0000256" key="7">
    <source>
        <dbReference type="ARBA" id="ARBA00022806"/>
    </source>
</evidence>
<dbReference type="Pfam" id="PF00270">
    <property type="entry name" value="DEAD"/>
    <property type="match status" value="1"/>
</dbReference>
<dbReference type="InterPro" id="IPR001650">
    <property type="entry name" value="Helicase_C-like"/>
</dbReference>
<keyword evidence="9" id="KW-0067">ATP-binding</keyword>
<keyword evidence="6" id="KW-0378">Hydrolase</keyword>
<dbReference type="InterPro" id="IPR038557">
    <property type="entry name" value="RLR_C_sf"/>
</dbReference>
<keyword evidence="11" id="KW-0051">Antiviral defense</keyword>
<dbReference type="EC" id="3.6.4.13" evidence="2"/>
<keyword evidence="7" id="KW-0347">Helicase</keyword>
<dbReference type="InterPro" id="IPR011545">
    <property type="entry name" value="DEAD/DEAH_box_helicase_dom"/>
</dbReference>
<keyword evidence="3" id="KW-0963">Cytoplasm</keyword>
<evidence type="ECO:0000259" key="14">
    <source>
        <dbReference type="PROSITE" id="PS51789"/>
    </source>
</evidence>
<evidence type="ECO:0000256" key="10">
    <source>
        <dbReference type="ARBA" id="ARBA00022884"/>
    </source>
</evidence>
<dbReference type="Proteomes" id="UP000887574">
    <property type="component" value="Unplaced"/>
</dbReference>
<dbReference type="GO" id="GO:0016787">
    <property type="term" value="F:hydrolase activity"/>
    <property type="evidence" value="ECO:0007669"/>
    <property type="project" value="UniProtKB-KW"/>
</dbReference>
<dbReference type="SMART" id="SM00490">
    <property type="entry name" value="HELICc"/>
    <property type="match status" value="1"/>
</dbReference>
<dbReference type="PANTHER" id="PTHR14074">
    <property type="entry name" value="HELICASE WITH DEATH DOMAIN-RELATED"/>
    <property type="match status" value="1"/>
</dbReference>
<evidence type="ECO:0000256" key="3">
    <source>
        <dbReference type="ARBA" id="ARBA00022490"/>
    </source>
</evidence>
<dbReference type="InterPro" id="IPR027417">
    <property type="entry name" value="P-loop_NTPase"/>
</dbReference>
<dbReference type="SUPFAM" id="SSF52540">
    <property type="entry name" value="P-loop containing nucleoside triphosphate hydrolases"/>
    <property type="match status" value="1"/>
</dbReference>
<evidence type="ECO:0000256" key="1">
    <source>
        <dbReference type="ARBA" id="ARBA00004496"/>
    </source>
</evidence>
<dbReference type="GO" id="GO:0005524">
    <property type="term" value="F:ATP binding"/>
    <property type="evidence" value="ECO:0007669"/>
    <property type="project" value="UniProtKB-KW"/>
</dbReference>
<dbReference type="GO" id="GO:0003724">
    <property type="term" value="F:RNA helicase activity"/>
    <property type="evidence" value="ECO:0007669"/>
    <property type="project" value="UniProtKB-EC"/>
</dbReference>
<dbReference type="GO" id="GO:0051607">
    <property type="term" value="P:defense response to virus"/>
    <property type="evidence" value="ECO:0007669"/>
    <property type="project" value="UniProtKB-KW"/>
</dbReference>
<evidence type="ECO:0000256" key="2">
    <source>
        <dbReference type="ARBA" id="ARBA00012552"/>
    </source>
</evidence>
<keyword evidence="5" id="KW-0547">Nucleotide-binding</keyword>
<dbReference type="GO" id="GO:0003723">
    <property type="term" value="F:RNA binding"/>
    <property type="evidence" value="ECO:0007669"/>
    <property type="project" value="UniProtKB-KW"/>
</dbReference>
<accession>A0A915DQ37</accession>
<feature type="coiled-coil region" evidence="12">
    <location>
        <begin position="627"/>
        <end position="654"/>
    </location>
</feature>
<evidence type="ECO:0000259" key="13">
    <source>
        <dbReference type="PROSITE" id="PS51194"/>
    </source>
</evidence>
<evidence type="ECO:0000256" key="5">
    <source>
        <dbReference type="ARBA" id="ARBA00022741"/>
    </source>
</evidence>
<dbReference type="Gene3D" id="2.170.150.30">
    <property type="entry name" value="RIG-I-like receptor, C-terminal regulatory domain"/>
    <property type="match status" value="1"/>
</dbReference>
<dbReference type="InterPro" id="IPR041204">
    <property type="entry name" value="RIG-I-like_C"/>
</dbReference>
<dbReference type="Gene3D" id="3.40.50.300">
    <property type="entry name" value="P-loop containing nucleotide triphosphate hydrolases"/>
    <property type="match status" value="2"/>
</dbReference>
<evidence type="ECO:0000256" key="8">
    <source>
        <dbReference type="ARBA" id="ARBA00022833"/>
    </source>
</evidence>
<feature type="domain" description="RLR CTR" evidence="14">
    <location>
        <begin position="645"/>
        <end position="784"/>
    </location>
</feature>
<dbReference type="InterPro" id="IPR021673">
    <property type="entry name" value="RLR_CTR"/>
</dbReference>
<protein>
    <recommendedName>
        <fullName evidence="2">RNA helicase</fullName>
        <ecNumber evidence="2">3.6.4.13</ecNumber>
    </recommendedName>
</protein>
<keyword evidence="15" id="KW-1185">Reference proteome</keyword>
<evidence type="ECO:0000256" key="11">
    <source>
        <dbReference type="ARBA" id="ARBA00023118"/>
    </source>
</evidence>
<comment type="subcellular location">
    <subcellularLocation>
        <location evidence="1">Cytoplasm</location>
    </subcellularLocation>
</comment>
<dbReference type="Pfam" id="PF11648">
    <property type="entry name" value="RIG-I_C-RD"/>
    <property type="match status" value="1"/>
</dbReference>